<evidence type="ECO:0000256" key="4">
    <source>
        <dbReference type="ARBA" id="ARBA00022771"/>
    </source>
</evidence>
<evidence type="ECO:0000256" key="7">
    <source>
        <dbReference type="PROSITE-ProRule" id="PRU00042"/>
    </source>
</evidence>
<dbReference type="InterPro" id="IPR036236">
    <property type="entry name" value="Znf_C2H2_sf"/>
</dbReference>
<evidence type="ECO:0000313" key="9">
    <source>
        <dbReference type="EMBL" id="GFS09496.1"/>
    </source>
</evidence>
<comment type="subcellular location">
    <subcellularLocation>
        <location evidence="1">Nucleus</location>
    </subcellularLocation>
</comment>
<evidence type="ECO:0000256" key="5">
    <source>
        <dbReference type="ARBA" id="ARBA00022833"/>
    </source>
</evidence>
<keyword evidence="5" id="KW-0862">Zinc</keyword>
<dbReference type="Proteomes" id="UP000762676">
    <property type="component" value="Unassembled WGS sequence"/>
</dbReference>
<protein>
    <submittedName>
        <fullName evidence="9">Zinc finger protein 850</fullName>
    </submittedName>
</protein>
<keyword evidence="2" id="KW-0479">Metal-binding</keyword>
<dbReference type="EMBL" id="BMAT01006281">
    <property type="protein sequence ID" value="GFS09496.1"/>
    <property type="molecule type" value="Genomic_DNA"/>
</dbReference>
<dbReference type="GO" id="GO:0005634">
    <property type="term" value="C:nucleus"/>
    <property type="evidence" value="ECO:0007669"/>
    <property type="project" value="UniProtKB-SubCell"/>
</dbReference>
<dbReference type="PROSITE" id="PS00028">
    <property type="entry name" value="ZINC_FINGER_C2H2_1"/>
    <property type="match status" value="1"/>
</dbReference>
<dbReference type="AlphaFoldDB" id="A0AAV4IE87"/>
<evidence type="ECO:0000256" key="2">
    <source>
        <dbReference type="ARBA" id="ARBA00022723"/>
    </source>
</evidence>
<keyword evidence="3" id="KW-0677">Repeat</keyword>
<dbReference type="SMART" id="SM00355">
    <property type="entry name" value="ZnF_C2H2"/>
    <property type="match status" value="1"/>
</dbReference>
<evidence type="ECO:0000313" key="10">
    <source>
        <dbReference type="Proteomes" id="UP000762676"/>
    </source>
</evidence>
<evidence type="ECO:0000256" key="1">
    <source>
        <dbReference type="ARBA" id="ARBA00004123"/>
    </source>
</evidence>
<dbReference type="Gene3D" id="3.30.160.60">
    <property type="entry name" value="Classic Zinc Finger"/>
    <property type="match status" value="1"/>
</dbReference>
<gene>
    <name evidence="9" type="ORF">ElyMa_003038900</name>
</gene>
<name>A0AAV4IE87_9GAST</name>
<evidence type="ECO:0000256" key="6">
    <source>
        <dbReference type="ARBA" id="ARBA00023242"/>
    </source>
</evidence>
<evidence type="ECO:0000259" key="8">
    <source>
        <dbReference type="PROSITE" id="PS50157"/>
    </source>
</evidence>
<keyword evidence="4 7" id="KW-0863">Zinc-finger</keyword>
<comment type="caution">
    <text evidence="9">The sequence shown here is derived from an EMBL/GenBank/DDBJ whole genome shotgun (WGS) entry which is preliminary data.</text>
</comment>
<dbReference type="Pfam" id="PF00096">
    <property type="entry name" value="zf-C2H2"/>
    <property type="match status" value="1"/>
</dbReference>
<dbReference type="InterPro" id="IPR013087">
    <property type="entry name" value="Znf_C2H2_type"/>
</dbReference>
<accession>A0AAV4IE87</accession>
<dbReference type="FunFam" id="3.30.160.60:FF:000744">
    <property type="entry name" value="zinc finger E-box-binding homeobox 1"/>
    <property type="match status" value="1"/>
</dbReference>
<sequence>MFVKSMSSLVTSSLQHRLAMRLHHHHDLGPAGPIMCKICGKMFSSQSSLSTHKRIHTGERPYRWVPLVWEKLYTDRHAKDTRENPHGGETVHVQGGSGRVGSGHAGAVRPGVTGQIIQM</sequence>
<dbReference type="GO" id="GO:0010468">
    <property type="term" value="P:regulation of gene expression"/>
    <property type="evidence" value="ECO:0007669"/>
    <property type="project" value="UniProtKB-ARBA"/>
</dbReference>
<dbReference type="GO" id="GO:0008270">
    <property type="term" value="F:zinc ion binding"/>
    <property type="evidence" value="ECO:0007669"/>
    <property type="project" value="UniProtKB-KW"/>
</dbReference>
<keyword evidence="6" id="KW-0539">Nucleus</keyword>
<keyword evidence="10" id="KW-1185">Reference proteome</keyword>
<evidence type="ECO:0000256" key="3">
    <source>
        <dbReference type="ARBA" id="ARBA00022737"/>
    </source>
</evidence>
<reference evidence="9 10" key="1">
    <citation type="journal article" date="2021" name="Elife">
        <title>Chloroplast acquisition without the gene transfer in kleptoplastic sea slugs, Plakobranchus ocellatus.</title>
        <authorList>
            <person name="Maeda T."/>
            <person name="Takahashi S."/>
            <person name="Yoshida T."/>
            <person name="Shimamura S."/>
            <person name="Takaki Y."/>
            <person name="Nagai Y."/>
            <person name="Toyoda A."/>
            <person name="Suzuki Y."/>
            <person name="Arimoto A."/>
            <person name="Ishii H."/>
            <person name="Satoh N."/>
            <person name="Nishiyama T."/>
            <person name="Hasebe M."/>
            <person name="Maruyama T."/>
            <person name="Minagawa J."/>
            <person name="Obokata J."/>
            <person name="Shigenobu S."/>
        </authorList>
    </citation>
    <scope>NUCLEOTIDE SEQUENCE [LARGE SCALE GENOMIC DNA]</scope>
</reference>
<feature type="domain" description="C2H2-type" evidence="8">
    <location>
        <begin position="34"/>
        <end position="61"/>
    </location>
</feature>
<dbReference type="SUPFAM" id="SSF57667">
    <property type="entry name" value="beta-beta-alpha zinc fingers"/>
    <property type="match status" value="1"/>
</dbReference>
<dbReference type="PROSITE" id="PS50157">
    <property type="entry name" value="ZINC_FINGER_C2H2_2"/>
    <property type="match status" value="1"/>
</dbReference>
<proteinExistence type="predicted"/>
<organism evidence="9 10">
    <name type="scientific">Elysia marginata</name>
    <dbReference type="NCBI Taxonomy" id="1093978"/>
    <lineage>
        <taxon>Eukaryota</taxon>
        <taxon>Metazoa</taxon>
        <taxon>Spiralia</taxon>
        <taxon>Lophotrochozoa</taxon>
        <taxon>Mollusca</taxon>
        <taxon>Gastropoda</taxon>
        <taxon>Heterobranchia</taxon>
        <taxon>Euthyneura</taxon>
        <taxon>Panpulmonata</taxon>
        <taxon>Sacoglossa</taxon>
        <taxon>Placobranchoidea</taxon>
        <taxon>Plakobranchidae</taxon>
        <taxon>Elysia</taxon>
    </lineage>
</organism>